<name>A0A8J3MQ59_9CHLR</name>
<accession>A0A8J3MQ59</accession>
<dbReference type="Gene3D" id="3.40.50.300">
    <property type="entry name" value="P-loop containing nucleotide triphosphate hydrolases"/>
    <property type="match status" value="1"/>
</dbReference>
<dbReference type="Proteomes" id="UP000612362">
    <property type="component" value="Unassembled WGS sequence"/>
</dbReference>
<evidence type="ECO:0000313" key="3">
    <source>
        <dbReference type="Proteomes" id="UP000612362"/>
    </source>
</evidence>
<proteinExistence type="predicted"/>
<dbReference type="AlphaFoldDB" id="A0A8J3MQ59"/>
<dbReference type="EMBL" id="BNJF01000001">
    <property type="protein sequence ID" value="GHO42431.1"/>
    <property type="molecule type" value="Genomic_DNA"/>
</dbReference>
<evidence type="ECO:0000256" key="1">
    <source>
        <dbReference type="SAM" id="MobiDB-lite"/>
    </source>
</evidence>
<organism evidence="2 3">
    <name type="scientific">Ktedonospora formicarum</name>
    <dbReference type="NCBI Taxonomy" id="2778364"/>
    <lineage>
        <taxon>Bacteria</taxon>
        <taxon>Bacillati</taxon>
        <taxon>Chloroflexota</taxon>
        <taxon>Ktedonobacteria</taxon>
        <taxon>Ktedonobacterales</taxon>
        <taxon>Ktedonobacteraceae</taxon>
        <taxon>Ktedonospora</taxon>
    </lineage>
</organism>
<feature type="compositionally biased region" description="Polar residues" evidence="1">
    <location>
        <begin position="365"/>
        <end position="374"/>
    </location>
</feature>
<feature type="region of interest" description="Disordered" evidence="1">
    <location>
        <begin position="351"/>
        <end position="440"/>
    </location>
</feature>
<dbReference type="InterPro" id="IPR027417">
    <property type="entry name" value="P-loop_NTPase"/>
</dbReference>
<sequence>MSEAHDDLIARPYMPISTLQELDQDTSHVLTEGIAPIANLIPIGLSLLTGEEFSGKTSLALQLGLHIATGTPPFEATGALARHFDTPFGNKALYLALGSSALHIHTLQNRLSTPSSPTGKPNRLLVKNTWAHLNMENGLQHLHDHLLGAPNTRLIVLDDLPSLRRLFRGNDRDLFFILRRFAEQHNIAILIMQTAKRSTSLSALVDTHLHLKRLSIDSYARLEVSGRYTRAATHLLYCPSDRIQYRFATMRERVALETISAHKIISTERLLILHLMRDCALNLTPKQIATVLDLDYDCVRHILSKMVRANLLLLTQRGHYAIHPFIQPLLDAILDQDTFLTSFIYAPIPEDDLADPLPDEAPSPHDTSSNSATVHNPHPTPTNSASPHTPNSATVHNPSTQTHQPTLPVVGPEHPERGNVHHHQRNDHFDPHNPYRSQSA</sequence>
<dbReference type="SUPFAM" id="SSF52540">
    <property type="entry name" value="P-loop containing nucleoside triphosphate hydrolases"/>
    <property type="match status" value="1"/>
</dbReference>
<comment type="caution">
    <text evidence="2">The sequence shown here is derived from an EMBL/GenBank/DDBJ whole genome shotgun (WGS) entry which is preliminary data.</text>
</comment>
<keyword evidence="3" id="KW-1185">Reference proteome</keyword>
<feature type="compositionally biased region" description="Polar residues" evidence="1">
    <location>
        <begin position="381"/>
        <end position="405"/>
    </location>
</feature>
<protein>
    <submittedName>
        <fullName evidence="2">Uncharacterized protein</fullName>
    </submittedName>
</protein>
<dbReference type="Pfam" id="PF13481">
    <property type="entry name" value="AAA_25"/>
    <property type="match status" value="1"/>
</dbReference>
<dbReference type="RefSeq" id="WP_220191972.1">
    <property type="nucleotide sequence ID" value="NZ_BNJF01000001.1"/>
</dbReference>
<evidence type="ECO:0000313" key="2">
    <source>
        <dbReference type="EMBL" id="GHO42431.1"/>
    </source>
</evidence>
<gene>
    <name evidence="2" type="ORF">KSX_05940</name>
</gene>
<reference evidence="2" key="1">
    <citation type="submission" date="2020-10" db="EMBL/GenBank/DDBJ databases">
        <title>Taxonomic study of unclassified bacteria belonging to the class Ktedonobacteria.</title>
        <authorList>
            <person name="Yabe S."/>
            <person name="Wang C.M."/>
            <person name="Zheng Y."/>
            <person name="Sakai Y."/>
            <person name="Cavaletti L."/>
            <person name="Monciardini P."/>
            <person name="Donadio S."/>
        </authorList>
    </citation>
    <scope>NUCLEOTIDE SEQUENCE</scope>
    <source>
        <strain evidence="2">SOSP1-1</strain>
    </source>
</reference>